<evidence type="ECO:0000259" key="2">
    <source>
        <dbReference type="Pfam" id="PF01612"/>
    </source>
</evidence>
<evidence type="ECO:0000256" key="1">
    <source>
        <dbReference type="SAM" id="MobiDB-lite"/>
    </source>
</evidence>
<dbReference type="EMBL" id="CM015727">
    <property type="protein sequence ID" value="KAF3701303.1"/>
    <property type="molecule type" value="Genomic_DNA"/>
</dbReference>
<dbReference type="SUPFAM" id="SSF53098">
    <property type="entry name" value="Ribonuclease H-like"/>
    <property type="match status" value="1"/>
</dbReference>
<feature type="compositionally biased region" description="Polar residues" evidence="1">
    <location>
        <begin position="372"/>
        <end position="381"/>
    </location>
</feature>
<protein>
    <submittedName>
        <fullName evidence="3">PiRNA biogenesis protein EXD1</fullName>
    </submittedName>
</protein>
<dbReference type="GO" id="GO:0008408">
    <property type="term" value="F:3'-5' exonuclease activity"/>
    <property type="evidence" value="ECO:0007669"/>
    <property type="project" value="InterPro"/>
</dbReference>
<dbReference type="GO" id="GO:0003676">
    <property type="term" value="F:nucleic acid binding"/>
    <property type="evidence" value="ECO:0007669"/>
    <property type="project" value="InterPro"/>
</dbReference>
<dbReference type="Proteomes" id="UP000503349">
    <property type="component" value="Chromosome 16"/>
</dbReference>
<gene>
    <name evidence="3" type="ORF">EXN66_Car016991</name>
</gene>
<feature type="compositionally biased region" description="Polar residues" evidence="1">
    <location>
        <begin position="388"/>
        <end position="399"/>
    </location>
</feature>
<sequence length="573" mass="64688">MVVDDIHFMNIFIGKRIKVTLRSSSYIGVVKRINPNRTLVLADVVSGSYGCKYPGSKMFFGHEILNVEFFNEANTDRGHIHDLRGEVQLNVQSFQPYRQTVTLDDEDEDEYINFLVIDEFNEKFGPALMHIKKQHVIGVGADGVEMIKQGRLSWLQIATKSKIYLFDILILGARAFKNGLSIILENKNILKVLHDCRDIAGCLFAHFGVKMSNVFDTQVADVMCFYSETGGFFPDRVSTLQEVVSFHLKVPSSQLLSLQVKSQLAKEEMEMFYKRPCPVPLLKVMALSVIHLLPLRLMLMDKLMTDYMALVDSYLNSSHYRPDEVEHINMDSMLELPRELRQLEQMHCERQQWAIDHYPITEKGLLARFNPRNQSQSQTSPAAKEQSHTNTQSRTQADSVQTVAVESLYLTQMDCKQPLMSQFKSSDVSSEQSADDHASHVLPTQAPVQGTVSDLRKEMSSVNNLSVGEGRGHKMNIKGRGRPIGREQPTLSSLPAIGRGVLQIPTHITQESARMETTPSCPSFTCSQVVMEQPASSVNDLPKDSSSLRVDCFAQTPQSTLSFLRQSFRSLRF</sequence>
<evidence type="ECO:0000313" key="3">
    <source>
        <dbReference type="EMBL" id="KAF3701303.1"/>
    </source>
</evidence>
<dbReference type="PANTHER" id="PTHR46628:SF1">
    <property type="entry name" value="PIRNA BIOGENESIS PROTEIN EXD1"/>
    <property type="match status" value="1"/>
</dbReference>
<proteinExistence type="predicted"/>
<dbReference type="InterPro" id="IPR002562">
    <property type="entry name" value="3'-5'_exonuclease_dom"/>
</dbReference>
<feature type="domain" description="3'-5' exonuclease" evidence="2">
    <location>
        <begin position="149"/>
        <end position="229"/>
    </location>
</feature>
<keyword evidence="4" id="KW-1185">Reference proteome</keyword>
<reference evidence="3 4" key="1">
    <citation type="submission" date="2019-02" db="EMBL/GenBank/DDBJ databases">
        <title>Opniocepnalus argus genome.</title>
        <authorList>
            <person name="Zhou C."/>
            <person name="Xiao S."/>
        </authorList>
    </citation>
    <scope>NUCLEOTIDE SEQUENCE [LARGE SCALE GENOMIC DNA]</scope>
    <source>
        <strain evidence="3">OARG1902GOOAL</strain>
        <tissue evidence="3">Muscle</tissue>
    </source>
</reference>
<organism evidence="3 4">
    <name type="scientific">Channa argus</name>
    <name type="common">Northern snakehead</name>
    <name type="synonym">Ophicephalus argus</name>
    <dbReference type="NCBI Taxonomy" id="215402"/>
    <lineage>
        <taxon>Eukaryota</taxon>
        <taxon>Metazoa</taxon>
        <taxon>Chordata</taxon>
        <taxon>Craniata</taxon>
        <taxon>Vertebrata</taxon>
        <taxon>Euteleostomi</taxon>
        <taxon>Actinopterygii</taxon>
        <taxon>Neopterygii</taxon>
        <taxon>Teleostei</taxon>
        <taxon>Neoteleostei</taxon>
        <taxon>Acanthomorphata</taxon>
        <taxon>Anabantaria</taxon>
        <taxon>Anabantiformes</taxon>
        <taxon>Channoidei</taxon>
        <taxon>Channidae</taxon>
        <taxon>Channa</taxon>
    </lineage>
</organism>
<feature type="region of interest" description="Disordered" evidence="1">
    <location>
        <begin position="465"/>
        <end position="492"/>
    </location>
</feature>
<dbReference type="AlphaFoldDB" id="A0A6G1QG47"/>
<dbReference type="GO" id="GO:1990923">
    <property type="term" value="C:PET complex"/>
    <property type="evidence" value="ECO:0007669"/>
    <property type="project" value="TreeGrafter"/>
</dbReference>
<reference evidence="4" key="2">
    <citation type="submission" date="2019-02" db="EMBL/GenBank/DDBJ databases">
        <title>Opniocepnalus argus Var Kimnra genome.</title>
        <authorList>
            <person name="Zhou C."/>
            <person name="Xiao S."/>
        </authorList>
    </citation>
    <scope>NUCLEOTIDE SEQUENCE [LARGE SCALE GENOMIC DNA]</scope>
</reference>
<feature type="region of interest" description="Disordered" evidence="1">
    <location>
        <begin position="372"/>
        <end position="399"/>
    </location>
</feature>
<dbReference type="PANTHER" id="PTHR46628">
    <property type="entry name" value="PIRNA BIOGENESIS PROTEIN EXD1"/>
    <property type="match status" value="1"/>
</dbReference>
<dbReference type="InterPro" id="IPR052144">
    <property type="entry name" value="piRNA_biogenesis_EXD1"/>
</dbReference>
<dbReference type="CDD" id="cd06148">
    <property type="entry name" value="Egl_like_exo"/>
    <property type="match status" value="1"/>
</dbReference>
<dbReference type="Pfam" id="PF01612">
    <property type="entry name" value="DNA_pol_A_exo1"/>
    <property type="match status" value="1"/>
</dbReference>
<dbReference type="GO" id="GO:0034587">
    <property type="term" value="P:piRNA processing"/>
    <property type="evidence" value="ECO:0007669"/>
    <property type="project" value="TreeGrafter"/>
</dbReference>
<name>A0A6G1QG47_CHAAH</name>
<dbReference type="InterPro" id="IPR012337">
    <property type="entry name" value="RNaseH-like_sf"/>
</dbReference>
<feature type="compositionally biased region" description="Basic residues" evidence="1">
    <location>
        <begin position="473"/>
        <end position="483"/>
    </location>
</feature>
<evidence type="ECO:0000313" key="4">
    <source>
        <dbReference type="Proteomes" id="UP000503349"/>
    </source>
</evidence>
<accession>A0A6G1QG47</accession>
<dbReference type="Gene3D" id="3.30.420.10">
    <property type="entry name" value="Ribonuclease H-like superfamily/Ribonuclease H"/>
    <property type="match status" value="1"/>
</dbReference>
<dbReference type="InterPro" id="IPR036397">
    <property type="entry name" value="RNaseH_sf"/>
</dbReference>